<keyword evidence="3 6" id="KW-0732">Signal</keyword>
<dbReference type="Pfam" id="PF07980">
    <property type="entry name" value="SusD_RagB"/>
    <property type="match status" value="1"/>
</dbReference>
<keyword evidence="10" id="KW-1185">Reference proteome</keyword>
<evidence type="ECO:0000259" key="8">
    <source>
        <dbReference type="Pfam" id="PF14322"/>
    </source>
</evidence>
<proteinExistence type="inferred from homology"/>
<evidence type="ECO:0000256" key="3">
    <source>
        <dbReference type="ARBA" id="ARBA00022729"/>
    </source>
</evidence>
<dbReference type="Proteomes" id="UP000198310">
    <property type="component" value="Unassembled WGS sequence"/>
</dbReference>
<evidence type="ECO:0000259" key="7">
    <source>
        <dbReference type="Pfam" id="PF07980"/>
    </source>
</evidence>
<dbReference type="PROSITE" id="PS51257">
    <property type="entry name" value="PROKAR_LIPOPROTEIN"/>
    <property type="match status" value="1"/>
</dbReference>
<feature type="signal peptide" evidence="6">
    <location>
        <begin position="1"/>
        <end position="27"/>
    </location>
</feature>
<dbReference type="Gene3D" id="1.25.40.390">
    <property type="match status" value="1"/>
</dbReference>
<evidence type="ECO:0000313" key="9">
    <source>
        <dbReference type="EMBL" id="SNR51833.1"/>
    </source>
</evidence>
<comment type="subcellular location">
    <subcellularLocation>
        <location evidence="1">Cell outer membrane</location>
    </subcellularLocation>
</comment>
<evidence type="ECO:0000256" key="1">
    <source>
        <dbReference type="ARBA" id="ARBA00004442"/>
    </source>
</evidence>
<dbReference type="CDD" id="cd08977">
    <property type="entry name" value="SusD"/>
    <property type="match status" value="1"/>
</dbReference>
<evidence type="ECO:0000313" key="10">
    <source>
        <dbReference type="Proteomes" id="UP000198310"/>
    </source>
</evidence>
<protein>
    <submittedName>
        <fullName evidence="9">SusD family protein</fullName>
    </submittedName>
</protein>
<dbReference type="EMBL" id="FZNS01000003">
    <property type="protein sequence ID" value="SNR51833.1"/>
    <property type="molecule type" value="Genomic_DNA"/>
</dbReference>
<evidence type="ECO:0000256" key="5">
    <source>
        <dbReference type="ARBA" id="ARBA00023237"/>
    </source>
</evidence>
<dbReference type="SUPFAM" id="SSF48452">
    <property type="entry name" value="TPR-like"/>
    <property type="match status" value="1"/>
</dbReference>
<feature type="chain" id="PRO_5012398838" evidence="6">
    <location>
        <begin position="28"/>
        <end position="495"/>
    </location>
</feature>
<dbReference type="GO" id="GO:0009279">
    <property type="term" value="C:cell outer membrane"/>
    <property type="evidence" value="ECO:0007669"/>
    <property type="project" value="UniProtKB-SubCell"/>
</dbReference>
<gene>
    <name evidence="9" type="ORF">SAMN06269173_103290</name>
</gene>
<dbReference type="AlphaFoldDB" id="A0A238WZH8"/>
<organism evidence="9 10">
    <name type="scientific">Hymenobacter mucosus</name>
    <dbReference type="NCBI Taxonomy" id="1411120"/>
    <lineage>
        <taxon>Bacteria</taxon>
        <taxon>Pseudomonadati</taxon>
        <taxon>Bacteroidota</taxon>
        <taxon>Cytophagia</taxon>
        <taxon>Cytophagales</taxon>
        <taxon>Hymenobacteraceae</taxon>
        <taxon>Hymenobacter</taxon>
    </lineage>
</organism>
<dbReference type="InterPro" id="IPR033985">
    <property type="entry name" value="SusD-like_N"/>
</dbReference>
<dbReference type="InterPro" id="IPR011990">
    <property type="entry name" value="TPR-like_helical_dom_sf"/>
</dbReference>
<sequence>MQTTIKKQVTIALCTSLLALGTFSCNKDLLDPIPETAFSDQVVFDTPARVDLQVNNMYAYVKTGSFLGGRYQVYSDVRANDFINRTSNAVTALSVWNHTLTETSANDVLSVWGAGYAAINQINVFLRGLEANTAKYVTPVFAADYTTKNVPNYVGEARTLRALCYYAMLQLYARPYVDGNGSKPGLPLRLQAETNAENNNLARSTVAEVYTQILADLDAAEKILPLNYSSAESNVTRAHRNTAIALKTRVYLSMGRYEDVIKEADKIVPKTAPFVAASGVAHALNPSIAAVFASPQVTTESILSFPFTAQNTPGTQNQLAYYFSPGPIGNGEYGLNPTGILANPAWAATDARRTNFVKVVGTESFMQKYSTGSPYTDKAPVIRYAEVLLSLAEARFRTAGPADVQALALLNAVRTRSNPTGAYAAFANTAAAVEAVLLERRIEFLAEGIRNIDIMRLNATIPGKGTVSAVEPTNPLYVWPIPSSELQTNNLMTRN</sequence>
<evidence type="ECO:0000256" key="6">
    <source>
        <dbReference type="SAM" id="SignalP"/>
    </source>
</evidence>
<dbReference type="InterPro" id="IPR012944">
    <property type="entry name" value="SusD_RagB_dom"/>
</dbReference>
<comment type="similarity">
    <text evidence="2">Belongs to the SusD family.</text>
</comment>
<keyword evidence="4" id="KW-0472">Membrane</keyword>
<dbReference type="RefSeq" id="WP_089332317.1">
    <property type="nucleotide sequence ID" value="NZ_FZNS01000003.1"/>
</dbReference>
<name>A0A238WZH8_9BACT</name>
<dbReference type="Pfam" id="PF14322">
    <property type="entry name" value="SusD-like_3"/>
    <property type="match status" value="1"/>
</dbReference>
<feature type="domain" description="RagB/SusD" evidence="7">
    <location>
        <begin position="342"/>
        <end position="495"/>
    </location>
</feature>
<evidence type="ECO:0000256" key="4">
    <source>
        <dbReference type="ARBA" id="ARBA00023136"/>
    </source>
</evidence>
<reference evidence="10" key="1">
    <citation type="submission" date="2017-06" db="EMBL/GenBank/DDBJ databases">
        <authorList>
            <person name="Varghese N."/>
            <person name="Submissions S."/>
        </authorList>
    </citation>
    <scope>NUCLEOTIDE SEQUENCE [LARGE SCALE GENOMIC DNA]</scope>
    <source>
        <strain evidence="10">DSM 28041</strain>
    </source>
</reference>
<feature type="domain" description="SusD-like N-terminal" evidence="8">
    <location>
        <begin position="41"/>
        <end position="252"/>
    </location>
</feature>
<keyword evidence="5" id="KW-0998">Cell outer membrane</keyword>
<evidence type="ECO:0000256" key="2">
    <source>
        <dbReference type="ARBA" id="ARBA00006275"/>
    </source>
</evidence>
<accession>A0A238WZH8</accession>